<dbReference type="AlphaFoldDB" id="A0A7J6GNV9"/>
<organism evidence="2 3">
    <name type="scientific">Cannabis sativa</name>
    <name type="common">Hemp</name>
    <name type="synonym">Marijuana</name>
    <dbReference type="NCBI Taxonomy" id="3483"/>
    <lineage>
        <taxon>Eukaryota</taxon>
        <taxon>Viridiplantae</taxon>
        <taxon>Streptophyta</taxon>
        <taxon>Embryophyta</taxon>
        <taxon>Tracheophyta</taxon>
        <taxon>Spermatophyta</taxon>
        <taxon>Magnoliopsida</taxon>
        <taxon>eudicotyledons</taxon>
        <taxon>Gunneridae</taxon>
        <taxon>Pentapetalae</taxon>
        <taxon>rosids</taxon>
        <taxon>fabids</taxon>
        <taxon>Rosales</taxon>
        <taxon>Cannabaceae</taxon>
        <taxon>Cannabis</taxon>
    </lineage>
</organism>
<gene>
    <name evidence="2" type="ORF">G4B88_020111</name>
</gene>
<name>A0A7J6GNV9_CANSA</name>
<dbReference type="InterPro" id="IPR053151">
    <property type="entry name" value="RNase_H-like"/>
</dbReference>
<reference evidence="2 3" key="1">
    <citation type="journal article" date="2020" name="bioRxiv">
        <title>Sequence and annotation of 42 cannabis genomes reveals extensive copy number variation in cannabinoid synthesis and pathogen resistance genes.</title>
        <authorList>
            <person name="Mckernan K.J."/>
            <person name="Helbert Y."/>
            <person name="Kane L.T."/>
            <person name="Ebling H."/>
            <person name="Zhang L."/>
            <person name="Liu B."/>
            <person name="Eaton Z."/>
            <person name="Mclaughlin S."/>
            <person name="Kingan S."/>
            <person name="Baybayan P."/>
            <person name="Concepcion G."/>
            <person name="Jordan M."/>
            <person name="Riva A."/>
            <person name="Barbazuk W."/>
            <person name="Harkins T."/>
        </authorList>
    </citation>
    <scope>NUCLEOTIDE SEQUENCE [LARGE SCALE GENOMIC DNA]</scope>
    <source>
        <strain evidence="3">cv. Jamaican Lion 4</strain>
        <tissue evidence="2">Leaf</tissue>
    </source>
</reference>
<dbReference type="InterPro" id="IPR036397">
    <property type="entry name" value="RNaseH_sf"/>
</dbReference>
<dbReference type="CDD" id="cd06222">
    <property type="entry name" value="RNase_H_like"/>
    <property type="match status" value="1"/>
</dbReference>
<proteinExistence type="predicted"/>
<protein>
    <recommendedName>
        <fullName evidence="1">RNase H type-1 domain-containing protein</fullName>
    </recommendedName>
</protein>
<comment type="caution">
    <text evidence="2">The sequence shown here is derived from an EMBL/GenBank/DDBJ whole genome shotgun (WGS) entry which is preliminary data.</text>
</comment>
<dbReference type="PANTHER" id="PTHR47723">
    <property type="entry name" value="OS05G0353850 PROTEIN"/>
    <property type="match status" value="1"/>
</dbReference>
<sequence length="282" mass="32714">MWSKHPEYANLVAESWNQDVQGTKMFKVAAKLKRLKAVFKQLNKTQFADLLAAAERAKIHLQDRQNALQQQPFDENLQMYKGYEETLTHALWSCERARNIWKLFSWYEFEDTIKVMWAIWENRNRKWQQLPSMNAVVDKVAGMGLGYIWRKTDGQILAAGQIYRNGICSAKMAEAWAILEALKNPPAEVTNPIEVQTDCRVLVEEINNKDQHHSAESNLLHKIHNVLANFQNVKIIHVKRTNNECANMLAGKCLVDKNTQFFNHSFPDWLANFCKADYPHVV</sequence>
<dbReference type="GO" id="GO:0004523">
    <property type="term" value="F:RNA-DNA hybrid ribonuclease activity"/>
    <property type="evidence" value="ECO:0007669"/>
    <property type="project" value="InterPro"/>
</dbReference>
<accession>A0A7J6GNV9</accession>
<evidence type="ECO:0000313" key="3">
    <source>
        <dbReference type="Proteomes" id="UP000583929"/>
    </source>
</evidence>
<feature type="domain" description="RNase H type-1" evidence="1">
    <location>
        <begin position="141"/>
        <end position="253"/>
    </location>
</feature>
<dbReference type="InterPro" id="IPR012337">
    <property type="entry name" value="RNaseH-like_sf"/>
</dbReference>
<evidence type="ECO:0000259" key="1">
    <source>
        <dbReference type="Pfam" id="PF13456"/>
    </source>
</evidence>
<dbReference type="SUPFAM" id="SSF53098">
    <property type="entry name" value="Ribonuclease H-like"/>
    <property type="match status" value="1"/>
</dbReference>
<keyword evidence="3" id="KW-1185">Reference proteome</keyword>
<dbReference type="Gene3D" id="3.30.420.10">
    <property type="entry name" value="Ribonuclease H-like superfamily/Ribonuclease H"/>
    <property type="match status" value="1"/>
</dbReference>
<dbReference type="GO" id="GO:0003676">
    <property type="term" value="F:nucleic acid binding"/>
    <property type="evidence" value="ECO:0007669"/>
    <property type="project" value="InterPro"/>
</dbReference>
<dbReference type="PANTHER" id="PTHR47723:SF19">
    <property type="entry name" value="POLYNUCLEOTIDYL TRANSFERASE, RIBONUCLEASE H-LIKE SUPERFAMILY PROTEIN"/>
    <property type="match status" value="1"/>
</dbReference>
<dbReference type="EMBL" id="JAATIQ010000096">
    <property type="protein sequence ID" value="KAF4383789.1"/>
    <property type="molecule type" value="Genomic_DNA"/>
</dbReference>
<evidence type="ECO:0000313" key="2">
    <source>
        <dbReference type="EMBL" id="KAF4383789.1"/>
    </source>
</evidence>
<dbReference type="InterPro" id="IPR002156">
    <property type="entry name" value="RNaseH_domain"/>
</dbReference>
<dbReference type="Pfam" id="PF13456">
    <property type="entry name" value="RVT_3"/>
    <property type="match status" value="1"/>
</dbReference>
<dbReference type="Proteomes" id="UP000583929">
    <property type="component" value="Unassembled WGS sequence"/>
</dbReference>
<dbReference type="InterPro" id="IPR044730">
    <property type="entry name" value="RNase_H-like_dom_plant"/>
</dbReference>